<dbReference type="Gene3D" id="3.40.50.2000">
    <property type="entry name" value="Glycogen Phosphorylase B"/>
    <property type="match status" value="2"/>
</dbReference>
<evidence type="ECO:0000259" key="7">
    <source>
        <dbReference type="Pfam" id="PF26168"/>
    </source>
</evidence>
<gene>
    <name evidence="8" type="ORF">RHSIM_Rhsim04G0113400</name>
</gene>
<keyword evidence="3 5" id="KW-0808">Transferase</keyword>
<reference evidence="8" key="1">
    <citation type="submission" date="2019-11" db="EMBL/GenBank/DDBJ databases">
        <authorList>
            <person name="Liu Y."/>
            <person name="Hou J."/>
            <person name="Li T.-Q."/>
            <person name="Guan C.-H."/>
            <person name="Wu X."/>
            <person name="Wu H.-Z."/>
            <person name="Ling F."/>
            <person name="Zhang R."/>
            <person name="Shi X.-G."/>
            <person name="Ren J.-P."/>
            <person name="Chen E.-F."/>
            <person name="Sun J.-M."/>
        </authorList>
    </citation>
    <scope>NUCLEOTIDE SEQUENCE</scope>
    <source>
        <strain evidence="8">Adult_tree_wgs_1</strain>
        <tissue evidence="8">Leaves</tissue>
    </source>
</reference>
<dbReference type="GO" id="GO:0016138">
    <property type="term" value="P:glycoside biosynthetic process"/>
    <property type="evidence" value="ECO:0007669"/>
    <property type="project" value="UniProtKB-ARBA"/>
</dbReference>
<keyword evidence="4" id="KW-0284">Flavonoid biosynthesis</keyword>
<protein>
    <recommendedName>
        <fullName evidence="6">Glycosyltransferase</fullName>
        <ecNumber evidence="6">2.4.1.-</ecNumber>
    </recommendedName>
</protein>
<evidence type="ECO:0000256" key="5">
    <source>
        <dbReference type="RuleBase" id="RU003718"/>
    </source>
</evidence>
<keyword evidence="9" id="KW-1185">Reference proteome</keyword>
<dbReference type="FunFam" id="3.40.50.2000:FF:000060">
    <property type="entry name" value="Glycosyltransferase"/>
    <property type="match status" value="1"/>
</dbReference>
<dbReference type="PANTHER" id="PTHR48044:SF39">
    <property type="entry name" value="GLYCOSYLTRANSFERASE"/>
    <property type="match status" value="1"/>
</dbReference>
<dbReference type="CDD" id="cd03784">
    <property type="entry name" value="GT1_Gtf-like"/>
    <property type="match status" value="1"/>
</dbReference>
<dbReference type="GO" id="GO:0008194">
    <property type="term" value="F:UDP-glycosyltransferase activity"/>
    <property type="evidence" value="ECO:0007669"/>
    <property type="project" value="InterPro"/>
</dbReference>
<organism evidence="8 9">
    <name type="scientific">Rhododendron simsii</name>
    <name type="common">Sims's rhododendron</name>
    <dbReference type="NCBI Taxonomy" id="118357"/>
    <lineage>
        <taxon>Eukaryota</taxon>
        <taxon>Viridiplantae</taxon>
        <taxon>Streptophyta</taxon>
        <taxon>Embryophyta</taxon>
        <taxon>Tracheophyta</taxon>
        <taxon>Spermatophyta</taxon>
        <taxon>Magnoliopsida</taxon>
        <taxon>eudicotyledons</taxon>
        <taxon>Gunneridae</taxon>
        <taxon>Pentapetalae</taxon>
        <taxon>asterids</taxon>
        <taxon>Ericales</taxon>
        <taxon>Ericaceae</taxon>
        <taxon>Ericoideae</taxon>
        <taxon>Rhodoreae</taxon>
        <taxon>Rhododendron</taxon>
    </lineage>
</organism>
<comment type="similarity">
    <text evidence="1 5">Belongs to the UDP-glycosyltransferase family.</text>
</comment>
<evidence type="ECO:0000313" key="9">
    <source>
        <dbReference type="Proteomes" id="UP000626092"/>
    </source>
</evidence>
<evidence type="ECO:0000256" key="1">
    <source>
        <dbReference type="ARBA" id="ARBA00009995"/>
    </source>
</evidence>
<dbReference type="InterPro" id="IPR002213">
    <property type="entry name" value="UDP_glucos_trans"/>
</dbReference>
<evidence type="ECO:0000256" key="3">
    <source>
        <dbReference type="ARBA" id="ARBA00022679"/>
    </source>
</evidence>
<dbReference type="Pfam" id="PF00201">
    <property type="entry name" value="UDPGT"/>
    <property type="match status" value="1"/>
</dbReference>
<proteinExistence type="inferred from homology"/>
<dbReference type="PROSITE" id="PS00375">
    <property type="entry name" value="UDPGT"/>
    <property type="match status" value="1"/>
</dbReference>
<feature type="domain" description="Glycosyltransferase N-terminal" evidence="7">
    <location>
        <begin position="9"/>
        <end position="238"/>
    </location>
</feature>
<name>A0A834LQJ2_RHOSS</name>
<evidence type="ECO:0000256" key="4">
    <source>
        <dbReference type="ARBA" id="ARBA00023241"/>
    </source>
</evidence>
<dbReference type="EC" id="2.4.1.-" evidence="6"/>
<dbReference type="SUPFAM" id="SSF53756">
    <property type="entry name" value="UDP-Glycosyltransferase/glycogen phosphorylase"/>
    <property type="match status" value="1"/>
</dbReference>
<dbReference type="GO" id="GO:0009813">
    <property type="term" value="P:flavonoid biosynthetic process"/>
    <property type="evidence" value="ECO:0007669"/>
    <property type="project" value="UniProtKB-KW"/>
</dbReference>
<keyword evidence="2 5" id="KW-0328">Glycosyltransferase</keyword>
<sequence length="455" mass="51238">MDNKGYRMKVLMQPWLAYGHISPYLELAKKLSDRNFYIYFCSTPINLSTVRKKLDHKYLLSIQLVELHLPSLPDLPPSLHTTNGLPAHLMTTLKTAFDTAATSDFPKILTTLTPDLVIYDQNQPWAPAVASSHNIPAIQFLTFGAAVVSFFLHMFKNPGEVFPYQEMTRSRNFKRSTVHGTAKQPSGDEIMKEVHRFLESLDRSCDIILVKSFREIEGKYIDYFSALAKKKILPVGPLVEDPVDISEDENSKDIIQWLDKKDKSSTVFVSFGSECFLTKEEIEELALGLELSQVNFIWVVRFPVGEKVSVDLALPEGFLDRVKGRGLVVEGWAPQVEILRHSSTGGFVSHCGWNSAIESMKFGVPIIGVPMQLDQPLNARLIEEVAGVGVEVRRDESGGLQREEIAQVIRRVVVEKDGEDVRTNARKFSASMGLKKEEEIDGVVDELLRLFRKGK</sequence>
<dbReference type="InterPro" id="IPR058980">
    <property type="entry name" value="Glyco_transf_N"/>
</dbReference>
<dbReference type="PANTHER" id="PTHR48044">
    <property type="entry name" value="GLYCOSYLTRANSFERASE"/>
    <property type="match status" value="1"/>
</dbReference>
<dbReference type="EMBL" id="WJXA01000004">
    <property type="protein sequence ID" value="KAF7146396.1"/>
    <property type="molecule type" value="Genomic_DNA"/>
</dbReference>
<dbReference type="OrthoDB" id="5835829at2759"/>
<dbReference type="Pfam" id="PF26168">
    <property type="entry name" value="Glyco_transf_N"/>
    <property type="match status" value="1"/>
</dbReference>
<dbReference type="InterPro" id="IPR035595">
    <property type="entry name" value="UDP_glycos_trans_CS"/>
</dbReference>
<comment type="caution">
    <text evidence="8">The sequence shown here is derived from an EMBL/GenBank/DDBJ whole genome shotgun (WGS) entry which is preliminary data.</text>
</comment>
<evidence type="ECO:0000256" key="2">
    <source>
        <dbReference type="ARBA" id="ARBA00022676"/>
    </source>
</evidence>
<accession>A0A834LQJ2</accession>
<dbReference type="AlphaFoldDB" id="A0A834LQJ2"/>
<dbReference type="Proteomes" id="UP000626092">
    <property type="component" value="Unassembled WGS sequence"/>
</dbReference>
<evidence type="ECO:0000256" key="6">
    <source>
        <dbReference type="RuleBase" id="RU362057"/>
    </source>
</evidence>
<evidence type="ECO:0000313" key="8">
    <source>
        <dbReference type="EMBL" id="KAF7146396.1"/>
    </source>
</evidence>